<dbReference type="Proteomes" id="UP000056419">
    <property type="component" value="Unassembled WGS sequence"/>
</dbReference>
<keyword evidence="2" id="KW-1185">Reference proteome</keyword>
<organism evidence="1 2">
    <name type="scientific">Bacteroides stercoris</name>
    <dbReference type="NCBI Taxonomy" id="46506"/>
    <lineage>
        <taxon>Bacteria</taxon>
        <taxon>Pseudomonadati</taxon>
        <taxon>Bacteroidota</taxon>
        <taxon>Bacteroidia</taxon>
        <taxon>Bacteroidales</taxon>
        <taxon>Bacteroidaceae</taxon>
        <taxon>Bacteroides</taxon>
    </lineage>
</organism>
<dbReference type="RefSeq" id="WP_060386667.1">
    <property type="nucleotide sequence ID" value="NZ_LRGC01000027.1"/>
</dbReference>
<proteinExistence type="predicted"/>
<evidence type="ECO:0000313" key="1">
    <source>
        <dbReference type="EMBL" id="KWR51906.1"/>
    </source>
</evidence>
<dbReference type="AlphaFoldDB" id="A0A108T247"/>
<name>A0A108T247_BACSE</name>
<comment type="caution">
    <text evidence="1">The sequence shown here is derived from an EMBL/GenBank/DDBJ whole genome shotgun (WGS) entry which is preliminary data.</text>
</comment>
<evidence type="ECO:0000313" key="2">
    <source>
        <dbReference type="Proteomes" id="UP000056419"/>
    </source>
</evidence>
<protein>
    <submittedName>
        <fullName evidence="1">Uncharacterized protein</fullName>
    </submittedName>
</protein>
<reference evidence="1 2" key="1">
    <citation type="journal article" date="2016" name="BMC Genomics">
        <title>Type VI secretion systems of human gut Bacteroidales segregate into three genetic architectures, two of which are contained on mobile genetic elements.</title>
        <authorList>
            <person name="Coyne M.J."/>
            <person name="Roelofs K.G."/>
            <person name="Comstock L.E."/>
        </authorList>
    </citation>
    <scope>NUCLEOTIDE SEQUENCE [LARGE SCALE GENOMIC DNA]</scope>
    <source>
        <strain evidence="1 2">CL09T03C01</strain>
    </source>
</reference>
<dbReference type="EMBL" id="LRGC01000027">
    <property type="protein sequence ID" value="KWR51906.1"/>
    <property type="molecule type" value="Genomic_DNA"/>
</dbReference>
<dbReference type="PATRIC" id="fig|46506.5.peg.3385"/>
<sequence>MKTSKSFHQEYIEKAKKLIHEILEDKKEYDDWTQICFSMQNAVQAAANIWGISSDEQIYKMRAFITEMVIAELLNLKQFDISFKKKGAEKKKSLDTLYCPKCGSNNVEERAWVNPNTDEIRYNDSVEEEDCWCNICEEHVELCTLSELWEMFGDIPVNNDDEIEKDFLNFLAGTSKLDVWHWFDERCPNNLHDDLMYPSNSNNHG</sequence>
<dbReference type="STRING" id="46506.AA415_03147"/>
<accession>A0A108T247</accession>
<gene>
    <name evidence="1" type="ORF">AA415_03147</name>
</gene>